<dbReference type="OrthoDB" id="4703at2759"/>
<dbReference type="AlphaFoldDB" id="A0A1V9Y2I2"/>
<feature type="compositionally biased region" description="Acidic residues" evidence="7">
    <location>
        <begin position="109"/>
        <end position="131"/>
    </location>
</feature>
<evidence type="ECO:0000256" key="5">
    <source>
        <dbReference type="ARBA" id="ARBA00023242"/>
    </source>
</evidence>
<dbReference type="Gene3D" id="2.130.10.10">
    <property type="entry name" value="YVTN repeat-like/Quinoprotein amine dehydrogenase"/>
    <property type="match status" value="1"/>
</dbReference>
<dbReference type="PROSITE" id="PS50082">
    <property type="entry name" value="WD_REPEATS_2"/>
    <property type="match status" value="1"/>
</dbReference>
<reference evidence="8 9" key="1">
    <citation type="journal article" date="2017" name="Gigascience">
        <title>Draft genome of the honey bee ectoparasitic mite, Tropilaelaps mercedesae, is shaped by the parasitic life history.</title>
        <authorList>
            <person name="Dong X."/>
            <person name="Armstrong S.D."/>
            <person name="Xia D."/>
            <person name="Makepeace B.L."/>
            <person name="Darby A.C."/>
            <person name="Kadowaki T."/>
        </authorList>
    </citation>
    <scope>NUCLEOTIDE SEQUENCE [LARGE SCALE GENOMIC DNA]</scope>
    <source>
        <strain evidence="8">Wuxi-XJTLU</strain>
    </source>
</reference>
<evidence type="ECO:0000256" key="7">
    <source>
        <dbReference type="SAM" id="MobiDB-lite"/>
    </source>
</evidence>
<comment type="subcellular location">
    <subcellularLocation>
        <location evidence="1">Nucleus</location>
    </subcellularLocation>
</comment>
<proteinExistence type="predicted"/>
<evidence type="ECO:0000313" key="9">
    <source>
        <dbReference type="Proteomes" id="UP000192247"/>
    </source>
</evidence>
<dbReference type="STRING" id="418985.A0A1V9Y2I2"/>
<keyword evidence="2 6" id="KW-0853">WD repeat</keyword>
<evidence type="ECO:0000256" key="2">
    <source>
        <dbReference type="ARBA" id="ARBA00022574"/>
    </source>
</evidence>
<accession>A0A1V9Y2I2</accession>
<dbReference type="Proteomes" id="UP000192247">
    <property type="component" value="Unassembled WGS sequence"/>
</dbReference>
<keyword evidence="3" id="KW-0677">Repeat</keyword>
<feature type="compositionally biased region" description="Basic and acidic residues" evidence="7">
    <location>
        <begin position="88"/>
        <end position="101"/>
    </location>
</feature>
<dbReference type="PANTHER" id="PTHR15052:SF2">
    <property type="entry name" value="GENERAL TRANSCRIPTION FACTOR 3C POLYPEPTIDE 2"/>
    <property type="match status" value="1"/>
</dbReference>
<dbReference type="InParanoid" id="A0A1V9Y2I2"/>
<evidence type="ECO:0000256" key="4">
    <source>
        <dbReference type="ARBA" id="ARBA00023163"/>
    </source>
</evidence>
<sequence>MNNSQEFTLKELRLKLDEVVTVEVDGSNSGDAVSAADSNEKRRRKSALKAAVTFSRLAEEELADEDGNLPAKLKKRCIEDRTKDNVTEDDMCQRGGEDQDYKCSSSDEASNEPEEEYGVSDNDDSDFDEVSNADSRKSGSSIPKGGTKCLDILLSKFRGKYREPIPVPISDEKRTAWRQDLVLHGRIACKDCGVLYTTFCGMEYHYQRCNKLEYGYKCLRVTSATRKHSQSPRDFVEFSKFYYDAPHATKIVHPSWKYERTMWNRIEPQEADQYLTAMTTSPLITIKRAAVGACDEDTPQRILDLHESVSEPGSEHDTIYVGGAVWAVKWVPLPRKLVDIKHTKDDGTAISVKGCDDDSANREKTERQQQHQEEDPIETELDSSSHQSSVHSDIDLGHEEYLLTVSHSKGSQPELMQLNKAGIVMMDERLSKGSLSLWAVSLDHSDDKEPQSSKTGIPKGTYQSMDENGNKKTRVRRCYTICHEWGFVARVEFCPSRAFTENRLGLLAVTSQAGFVRILALPHPTASDEGAFYLDPIPVAILEPAEMSGSLCVSWDPLRDHGHMLVGYANGNVEMFTLRHRTLLVTEDEALEPSKRLGSHGLSVSSVQWHFLADRRVAVSAGFDDNIIIWDIDSGAILGRCSRLVCRDMRTFQFLPSLVASYEESVTPSPCVTVYESGAYKRSESTILAYTVGTAFGLDVNHWRHMVAMADSAGLVTLAWVTNAGKLRNFRNRGLQVVLFQALQTFPEGVDTVSEDVAHGVGTVEFRDFVPSWEFPTPPQSLEITPSARLEYPLNSVLSVAFNPNYPTGDHLVASGLRCGIVRVSRVDYSTDSGVHNNLTFPVNDTRTRCRVSWRSKARKGTMSTKE</sequence>
<evidence type="ECO:0000256" key="6">
    <source>
        <dbReference type="PROSITE-ProRule" id="PRU00221"/>
    </source>
</evidence>
<dbReference type="InterPro" id="IPR001680">
    <property type="entry name" value="WD40_rpt"/>
</dbReference>
<gene>
    <name evidence="8" type="ORF">BIW11_02472</name>
</gene>
<dbReference type="InterPro" id="IPR015943">
    <property type="entry name" value="WD40/YVTN_repeat-like_dom_sf"/>
</dbReference>
<evidence type="ECO:0000256" key="3">
    <source>
        <dbReference type="ARBA" id="ARBA00022737"/>
    </source>
</evidence>
<evidence type="ECO:0000313" key="8">
    <source>
        <dbReference type="EMBL" id="OQR79967.1"/>
    </source>
</evidence>
<dbReference type="InterPro" id="IPR036322">
    <property type="entry name" value="WD40_repeat_dom_sf"/>
</dbReference>
<dbReference type="PANTHER" id="PTHR15052">
    <property type="entry name" value="RNA POLYMERASE III TRANSCRIPTION INITIATION FACTOR COMPLEX SUBUNIT"/>
    <property type="match status" value="1"/>
</dbReference>
<dbReference type="InterPro" id="IPR019775">
    <property type="entry name" value="WD40_repeat_CS"/>
</dbReference>
<dbReference type="InterPro" id="IPR052416">
    <property type="entry name" value="GTF3C_component"/>
</dbReference>
<feature type="region of interest" description="Disordered" evidence="7">
    <location>
        <begin position="445"/>
        <end position="468"/>
    </location>
</feature>
<dbReference type="SMART" id="SM00320">
    <property type="entry name" value="WD40"/>
    <property type="match status" value="3"/>
</dbReference>
<comment type="caution">
    <text evidence="8">The sequence shown here is derived from an EMBL/GenBank/DDBJ whole genome shotgun (WGS) entry which is preliminary data.</text>
</comment>
<feature type="region of interest" description="Disordered" evidence="7">
    <location>
        <begin position="88"/>
        <end position="142"/>
    </location>
</feature>
<feature type="region of interest" description="Disordered" evidence="7">
    <location>
        <begin position="348"/>
        <end position="392"/>
    </location>
</feature>
<keyword evidence="4" id="KW-0804">Transcription</keyword>
<keyword evidence="9" id="KW-1185">Reference proteome</keyword>
<dbReference type="PROSITE" id="PS00678">
    <property type="entry name" value="WD_REPEATS_1"/>
    <property type="match status" value="1"/>
</dbReference>
<feature type="repeat" description="WD" evidence="6">
    <location>
        <begin position="597"/>
        <end position="640"/>
    </location>
</feature>
<dbReference type="GO" id="GO:0006383">
    <property type="term" value="P:transcription by RNA polymerase III"/>
    <property type="evidence" value="ECO:0007669"/>
    <property type="project" value="TreeGrafter"/>
</dbReference>
<feature type="region of interest" description="Disordered" evidence="7">
    <location>
        <begin position="26"/>
        <end position="45"/>
    </location>
</feature>
<dbReference type="GO" id="GO:0005634">
    <property type="term" value="C:nucleus"/>
    <property type="evidence" value="ECO:0007669"/>
    <property type="project" value="UniProtKB-SubCell"/>
</dbReference>
<keyword evidence="5" id="KW-0539">Nucleus</keyword>
<name>A0A1V9Y2I2_9ACAR</name>
<feature type="compositionally biased region" description="Basic and acidic residues" evidence="7">
    <location>
        <begin position="354"/>
        <end position="374"/>
    </location>
</feature>
<evidence type="ECO:0000256" key="1">
    <source>
        <dbReference type="ARBA" id="ARBA00004123"/>
    </source>
</evidence>
<dbReference type="GO" id="GO:0000127">
    <property type="term" value="C:transcription factor TFIIIC complex"/>
    <property type="evidence" value="ECO:0007669"/>
    <property type="project" value="TreeGrafter"/>
</dbReference>
<protein>
    <submittedName>
        <fullName evidence="8">Uncharacterized protein</fullName>
    </submittedName>
</protein>
<dbReference type="EMBL" id="MNPL01000503">
    <property type="protein sequence ID" value="OQR79967.1"/>
    <property type="molecule type" value="Genomic_DNA"/>
</dbReference>
<dbReference type="SUPFAM" id="SSF50978">
    <property type="entry name" value="WD40 repeat-like"/>
    <property type="match status" value="1"/>
</dbReference>
<organism evidence="8 9">
    <name type="scientific">Tropilaelaps mercedesae</name>
    <dbReference type="NCBI Taxonomy" id="418985"/>
    <lineage>
        <taxon>Eukaryota</taxon>
        <taxon>Metazoa</taxon>
        <taxon>Ecdysozoa</taxon>
        <taxon>Arthropoda</taxon>
        <taxon>Chelicerata</taxon>
        <taxon>Arachnida</taxon>
        <taxon>Acari</taxon>
        <taxon>Parasitiformes</taxon>
        <taxon>Mesostigmata</taxon>
        <taxon>Gamasina</taxon>
        <taxon>Dermanyssoidea</taxon>
        <taxon>Laelapidae</taxon>
        <taxon>Tropilaelaps</taxon>
    </lineage>
</organism>